<keyword evidence="4 5" id="KW-0720">Serine protease</keyword>
<evidence type="ECO:0000256" key="2">
    <source>
        <dbReference type="ARBA" id="ARBA00022670"/>
    </source>
</evidence>
<feature type="active site" description="Charge relay system" evidence="5">
    <location>
        <position position="400"/>
    </location>
</feature>
<keyword evidence="2 5" id="KW-0645">Protease</keyword>
<feature type="chain" id="PRO_5043564911" description="Peptidase S8/S53 domain-containing protein" evidence="6">
    <location>
        <begin position="21"/>
        <end position="681"/>
    </location>
</feature>
<dbReference type="EMBL" id="JALJOQ010000027">
    <property type="protein sequence ID" value="KAK9808130.1"/>
    <property type="molecule type" value="Genomic_DNA"/>
</dbReference>
<feature type="active site" description="Charge relay system" evidence="5">
    <location>
        <position position="237"/>
    </location>
</feature>
<evidence type="ECO:0000256" key="5">
    <source>
        <dbReference type="PROSITE-ProRule" id="PRU01240"/>
    </source>
</evidence>
<evidence type="ECO:0000313" key="9">
    <source>
        <dbReference type="Proteomes" id="UP001465755"/>
    </source>
</evidence>
<name>A0AAW1PI91_9CHLO</name>
<dbReference type="PRINTS" id="PR00723">
    <property type="entry name" value="SUBTILISIN"/>
</dbReference>
<organism evidence="8 9">
    <name type="scientific">Symbiochloris irregularis</name>
    <dbReference type="NCBI Taxonomy" id="706552"/>
    <lineage>
        <taxon>Eukaryota</taxon>
        <taxon>Viridiplantae</taxon>
        <taxon>Chlorophyta</taxon>
        <taxon>core chlorophytes</taxon>
        <taxon>Trebouxiophyceae</taxon>
        <taxon>Trebouxiales</taxon>
        <taxon>Trebouxiaceae</taxon>
        <taxon>Symbiochloris</taxon>
    </lineage>
</organism>
<dbReference type="SUPFAM" id="SSF52743">
    <property type="entry name" value="Subtilisin-like"/>
    <property type="match status" value="1"/>
</dbReference>
<accession>A0AAW1PI91</accession>
<feature type="signal peptide" evidence="6">
    <location>
        <begin position="1"/>
        <end position="20"/>
    </location>
</feature>
<dbReference type="Pfam" id="PF00082">
    <property type="entry name" value="Peptidase_S8"/>
    <property type="match status" value="1"/>
</dbReference>
<dbReference type="InterPro" id="IPR022398">
    <property type="entry name" value="Peptidase_S8_His-AS"/>
</dbReference>
<dbReference type="InterPro" id="IPR000209">
    <property type="entry name" value="Peptidase_S8/S53_dom"/>
</dbReference>
<evidence type="ECO:0000259" key="7">
    <source>
        <dbReference type="Pfam" id="PF00082"/>
    </source>
</evidence>
<keyword evidence="3 5" id="KW-0378">Hydrolase</keyword>
<evidence type="ECO:0000256" key="6">
    <source>
        <dbReference type="SAM" id="SignalP"/>
    </source>
</evidence>
<comment type="similarity">
    <text evidence="1 5">Belongs to the peptidase S8 family.</text>
</comment>
<dbReference type="GO" id="GO:0006508">
    <property type="term" value="P:proteolysis"/>
    <property type="evidence" value="ECO:0007669"/>
    <property type="project" value="UniProtKB-KW"/>
</dbReference>
<feature type="active site" description="Charge relay system" evidence="5">
    <location>
        <position position="170"/>
    </location>
</feature>
<dbReference type="InterPro" id="IPR036852">
    <property type="entry name" value="Peptidase_S8/S53_dom_sf"/>
</dbReference>
<evidence type="ECO:0000256" key="1">
    <source>
        <dbReference type="ARBA" id="ARBA00011073"/>
    </source>
</evidence>
<dbReference type="PANTHER" id="PTHR43399:SF4">
    <property type="entry name" value="CELL WALL-ASSOCIATED PROTEASE"/>
    <property type="match status" value="1"/>
</dbReference>
<sequence>MSRCSVAALLVATLATCLKATSCVMTGVRDERFFRILIQRTDKSLPIAGGRYDPVTGDETIGGNLILHRTFVGKYVELEIFAATVWTDASRHYSNNFTAQLLCQMLEARNPDIVMCSSDFEVRIHGQPPTSAKPNDPQYGDQNNLLVTQVPKVWAAGQFGSATVRVCVVDTGTDLLHPDIQWNLYINPQEQTGPGATATNGYQNGEDDDGNGIVDDVFGVNFLLGASNSNVQDQNGHGTYVAGIIGATANNNLGTAGINQLVKLITCRFLGAEGNGQSADAIRCVDYCIGRGAHMLTNSWGQYTNDLAKPLQTAVDALTSRGILFLASSGNEGYNTDTTPHYPSSLSADIVLAVAATNDKNGRLWKFSNYGKSTVDVAAPGVQTLSLGLGGTFIRLTGTSMATPHVTAAAALLLAQYEKNGYNINRNPGLGADLKRLIVSTTTPLQAADAGKVAHGLLNVFAAWQKVPKTPNLQTASGSTLPNPITTLGRIALLSPPSPPAPDSALAPDTEEPLFSGLNTTTVYQRPNSTFQQPESIHQRNGTVSNGPASNISDIPVFLADEAALAGQGIPGSGALASAGSTLKVTPAKTLQSAKFAQPRPVPGSVDGARGVLTEDPASNQMATQLIANASGLIQAPYGAPYTYLQRPDSYSPRNAGSSPTSITSAGPSAVSDFYSVGVLA</sequence>
<dbReference type="PROSITE" id="PS00138">
    <property type="entry name" value="SUBTILASE_SER"/>
    <property type="match status" value="1"/>
</dbReference>
<comment type="caution">
    <text evidence="8">The sequence shown here is derived from an EMBL/GenBank/DDBJ whole genome shotgun (WGS) entry which is preliminary data.</text>
</comment>
<dbReference type="InterPro" id="IPR015500">
    <property type="entry name" value="Peptidase_S8_subtilisin-rel"/>
</dbReference>
<evidence type="ECO:0000256" key="3">
    <source>
        <dbReference type="ARBA" id="ARBA00022801"/>
    </source>
</evidence>
<feature type="domain" description="Peptidase S8/S53" evidence="7">
    <location>
        <begin position="163"/>
        <end position="445"/>
    </location>
</feature>
<dbReference type="Proteomes" id="UP001465755">
    <property type="component" value="Unassembled WGS sequence"/>
</dbReference>
<evidence type="ECO:0000256" key="4">
    <source>
        <dbReference type="ARBA" id="ARBA00022825"/>
    </source>
</evidence>
<dbReference type="GO" id="GO:0004252">
    <property type="term" value="F:serine-type endopeptidase activity"/>
    <property type="evidence" value="ECO:0007669"/>
    <property type="project" value="UniProtKB-UniRule"/>
</dbReference>
<reference evidence="8 9" key="1">
    <citation type="journal article" date="2024" name="Nat. Commun.">
        <title>Phylogenomics reveals the evolutionary origins of lichenization in chlorophyte algae.</title>
        <authorList>
            <person name="Puginier C."/>
            <person name="Libourel C."/>
            <person name="Otte J."/>
            <person name="Skaloud P."/>
            <person name="Haon M."/>
            <person name="Grisel S."/>
            <person name="Petersen M."/>
            <person name="Berrin J.G."/>
            <person name="Delaux P.M."/>
            <person name="Dal Grande F."/>
            <person name="Keller J."/>
        </authorList>
    </citation>
    <scope>NUCLEOTIDE SEQUENCE [LARGE SCALE GENOMIC DNA]</scope>
    <source>
        <strain evidence="8 9">SAG 2036</strain>
    </source>
</reference>
<dbReference type="PROSITE" id="PS51892">
    <property type="entry name" value="SUBTILASE"/>
    <property type="match status" value="1"/>
</dbReference>
<keyword evidence="9" id="KW-1185">Reference proteome</keyword>
<dbReference type="Gene3D" id="3.40.50.200">
    <property type="entry name" value="Peptidase S8/S53 domain"/>
    <property type="match status" value="1"/>
</dbReference>
<keyword evidence="6" id="KW-0732">Signal</keyword>
<proteinExistence type="inferred from homology"/>
<dbReference type="PROSITE" id="PS00137">
    <property type="entry name" value="SUBTILASE_HIS"/>
    <property type="match status" value="1"/>
</dbReference>
<dbReference type="InterPro" id="IPR023828">
    <property type="entry name" value="Peptidase_S8_Ser-AS"/>
</dbReference>
<gene>
    <name evidence="8" type="ORF">WJX73_010273</name>
</gene>
<dbReference type="InterPro" id="IPR034204">
    <property type="entry name" value="PfSUB1-like_cat_dom"/>
</dbReference>
<dbReference type="AlphaFoldDB" id="A0AAW1PI91"/>
<dbReference type="InterPro" id="IPR051048">
    <property type="entry name" value="Peptidase_S8/S53_subtilisin"/>
</dbReference>
<protein>
    <recommendedName>
        <fullName evidence="7">Peptidase S8/S53 domain-containing protein</fullName>
    </recommendedName>
</protein>
<dbReference type="PANTHER" id="PTHR43399">
    <property type="entry name" value="SUBTILISIN-RELATED"/>
    <property type="match status" value="1"/>
</dbReference>
<dbReference type="CDD" id="cd07473">
    <property type="entry name" value="Peptidases_S8_Subtilisin_like"/>
    <property type="match status" value="1"/>
</dbReference>
<evidence type="ECO:0000313" key="8">
    <source>
        <dbReference type="EMBL" id="KAK9808130.1"/>
    </source>
</evidence>